<sequence>MGFHIEGLDEFKNALMELAEIKFPEELEKEIYKLANRLLAKVKKRTPVGVYKDGHTGGDLRKKWHIGNLVKEGNGYYIEVFNILDYASHVEYGHRTRLGKTDHPDTYKKRGTIDFVPGKHMLKISIEELNKELPGYLSNWLDNVIREHGL</sequence>
<dbReference type="Pfam" id="PF04883">
    <property type="entry name" value="HK97-gp10_like"/>
    <property type="match status" value="1"/>
</dbReference>
<dbReference type="AlphaFoldDB" id="A0A1L5FC05"/>
<evidence type="ECO:0000313" key="2">
    <source>
        <dbReference type="Proteomes" id="UP000184604"/>
    </source>
</evidence>
<dbReference type="RefSeq" id="WP_073540135.1">
    <property type="nucleotide sequence ID" value="NZ_CP018335.1"/>
</dbReference>
<evidence type="ECO:0008006" key="3">
    <source>
        <dbReference type="Google" id="ProtNLM"/>
    </source>
</evidence>
<dbReference type="InterPro" id="IPR010064">
    <property type="entry name" value="HK97-gp10_tail"/>
</dbReference>
<dbReference type="Proteomes" id="UP000184604">
    <property type="component" value="Chromosome"/>
</dbReference>
<dbReference type="OrthoDB" id="1850874at2"/>
<reference evidence="1 2" key="1">
    <citation type="submission" date="2016-12" db="EMBL/GenBank/DDBJ databases">
        <title>Complete genome sequence of Clostridium kluyveri JZZ isolated from the pit mud of a Chinese flavor liquor-making factory.</title>
        <authorList>
            <person name="Wang Y."/>
        </authorList>
    </citation>
    <scope>NUCLEOTIDE SEQUENCE [LARGE SCALE GENOMIC DNA]</scope>
    <source>
        <strain evidence="1 2">JZZ</strain>
    </source>
</reference>
<proteinExistence type="predicted"/>
<protein>
    <recommendedName>
        <fullName evidence="3">HK97 gp10 family phage protein</fullName>
    </recommendedName>
</protein>
<dbReference type="EMBL" id="CP018335">
    <property type="protein sequence ID" value="APM40548.1"/>
    <property type="molecule type" value="Genomic_DNA"/>
</dbReference>
<organism evidence="1 2">
    <name type="scientific">Clostridium kluyveri</name>
    <dbReference type="NCBI Taxonomy" id="1534"/>
    <lineage>
        <taxon>Bacteria</taxon>
        <taxon>Bacillati</taxon>
        <taxon>Bacillota</taxon>
        <taxon>Clostridia</taxon>
        <taxon>Eubacteriales</taxon>
        <taxon>Clostridiaceae</taxon>
        <taxon>Clostridium</taxon>
    </lineage>
</organism>
<accession>A0A1L5FC05</accession>
<gene>
    <name evidence="1" type="ORF">BS101_18360</name>
</gene>
<evidence type="ECO:0000313" key="1">
    <source>
        <dbReference type="EMBL" id="APM40548.1"/>
    </source>
</evidence>
<name>A0A1L5FC05_CLOKL</name>